<dbReference type="InterPro" id="IPR036890">
    <property type="entry name" value="HATPase_C_sf"/>
</dbReference>
<dbReference type="GO" id="GO:0000156">
    <property type="term" value="F:phosphorelay response regulator activity"/>
    <property type="evidence" value="ECO:0007669"/>
    <property type="project" value="TreeGrafter"/>
</dbReference>
<keyword evidence="7 14" id="KW-0418">Kinase</keyword>
<dbReference type="NCBIfam" id="TIGR00229">
    <property type="entry name" value="sensory_box"/>
    <property type="match status" value="1"/>
</dbReference>
<reference evidence="14 15" key="1">
    <citation type="journal article" date="2014" name="Front. Genet.">
        <title>Genome and metabolic network of "Candidatus Phaeomarinobacter ectocarpi" Ec32, a new candidate genus of Alphaproteobacteria frequently associated with brown algae.</title>
        <authorList>
            <person name="Dittami S.M."/>
            <person name="Barbeyron T."/>
            <person name="Boyen C."/>
            <person name="Cambefort J."/>
            <person name="Collet G."/>
            <person name="Delage L."/>
            <person name="Gobet A."/>
            <person name="Groisillier A."/>
            <person name="Leblanc C."/>
            <person name="Michel G."/>
            <person name="Scornet D."/>
            <person name="Siegel A."/>
            <person name="Tapia J.E."/>
            <person name="Tonon T."/>
        </authorList>
    </citation>
    <scope>NUCLEOTIDE SEQUENCE [LARGE SCALE GENOMIC DNA]</scope>
    <source>
        <strain evidence="14 15">Ec32</strain>
    </source>
</reference>
<dbReference type="EMBL" id="HG966617">
    <property type="protein sequence ID" value="CDO60346.1"/>
    <property type="molecule type" value="Genomic_DNA"/>
</dbReference>
<dbReference type="Pfam" id="PF00989">
    <property type="entry name" value="PAS"/>
    <property type="match status" value="1"/>
</dbReference>
<dbReference type="GO" id="GO:0006355">
    <property type="term" value="P:regulation of DNA-templated transcription"/>
    <property type="evidence" value="ECO:0007669"/>
    <property type="project" value="InterPro"/>
</dbReference>
<evidence type="ECO:0000256" key="1">
    <source>
        <dbReference type="ARBA" id="ARBA00000085"/>
    </source>
</evidence>
<evidence type="ECO:0000259" key="12">
    <source>
        <dbReference type="PROSITE" id="PS50109"/>
    </source>
</evidence>
<dbReference type="Gene3D" id="1.10.287.130">
    <property type="match status" value="1"/>
</dbReference>
<evidence type="ECO:0000256" key="10">
    <source>
        <dbReference type="ARBA" id="ARBA00023012"/>
    </source>
</evidence>
<evidence type="ECO:0000256" key="7">
    <source>
        <dbReference type="ARBA" id="ARBA00022777"/>
    </source>
</evidence>
<keyword evidence="4" id="KW-0808">Transferase</keyword>
<evidence type="ECO:0000256" key="11">
    <source>
        <dbReference type="ARBA" id="ARBA00023136"/>
    </source>
</evidence>
<dbReference type="GO" id="GO:0016020">
    <property type="term" value="C:membrane"/>
    <property type="evidence" value="ECO:0007669"/>
    <property type="project" value="UniProtKB-SubCell"/>
</dbReference>
<keyword evidence="15" id="KW-1185">Reference proteome</keyword>
<dbReference type="InterPro" id="IPR035965">
    <property type="entry name" value="PAS-like_dom_sf"/>
</dbReference>
<keyword evidence="6" id="KW-0547">Nucleotide-binding</keyword>
<dbReference type="Gene3D" id="3.30.450.20">
    <property type="entry name" value="PAS domain"/>
    <property type="match status" value="1"/>
</dbReference>
<dbReference type="PROSITE" id="PS50109">
    <property type="entry name" value="HIS_KIN"/>
    <property type="match status" value="1"/>
</dbReference>
<dbReference type="EC" id="2.7.13.3" evidence="3"/>
<dbReference type="AlphaFoldDB" id="X5MNR8"/>
<keyword evidence="9" id="KW-1133">Transmembrane helix</keyword>
<protein>
    <recommendedName>
        <fullName evidence="3">histidine kinase</fullName>
        <ecNumber evidence="3">2.7.13.3</ecNumber>
    </recommendedName>
</protein>
<dbReference type="SUPFAM" id="SSF47384">
    <property type="entry name" value="Homodimeric domain of signal transducing histidine kinase"/>
    <property type="match status" value="1"/>
</dbReference>
<dbReference type="GO" id="GO:0000155">
    <property type="term" value="F:phosphorelay sensor kinase activity"/>
    <property type="evidence" value="ECO:0007669"/>
    <property type="project" value="InterPro"/>
</dbReference>
<dbReference type="Gene3D" id="3.40.50.2300">
    <property type="match status" value="1"/>
</dbReference>
<dbReference type="InterPro" id="IPR000014">
    <property type="entry name" value="PAS"/>
</dbReference>
<dbReference type="CDD" id="cd00130">
    <property type="entry name" value="PAS"/>
    <property type="match status" value="1"/>
</dbReference>
<keyword evidence="11" id="KW-0472">Membrane</keyword>
<dbReference type="InterPro" id="IPR036097">
    <property type="entry name" value="HisK_dim/P_sf"/>
</dbReference>
<dbReference type="GO" id="GO:0030295">
    <property type="term" value="F:protein kinase activator activity"/>
    <property type="evidence" value="ECO:0007669"/>
    <property type="project" value="TreeGrafter"/>
</dbReference>
<name>X5MNR8_9HYPH</name>
<sequence length="527" mass="55330">MIPRKAAPKGAPKLAPKLAKGSLLPKRQDMSGDASHLAIAPVDIPARRESVGVISDDAIIARQVADALDARRTKPVDLIHSRPGAGLDQLLVPGLTAIVVELDASDAGIGRLKRICAVGPDAPVIVLMRQLDDAAELSAIEAGADEVVDLTPAGDFNGAELSSAVARALARHAKLARPTHPTTGSSETARQPIHAPAPLVLVQEAPDAMVVLDRHGAVAFVNPAAEELLGRAADTLMGKRFDLEIGKGGEITIVQPGGETRVAEVDVVETERGGVPARVASFTDITVRRKLEMALKSAQSGRDAALKRSGRFFSRVSHDLRTPLTHIVGFADLLQHDKLTDPVRHAEYAASISDAGRAMLDMVEDLLSVVDANGASTPEPCDLIKLVRNTAHFLQRDSDGSGPDVAVDAPQTPLVARIDLAKLQRALYRLVAGIGRDADDGSVMRLSLRQTGKQARLTVRIDGTSGKPVALPASLEDSDPLVTPADARTGFAAELLREALDAHGGALQLARDGGSVVAAVITLPLKD</sequence>
<gene>
    <name evidence="14" type="ORF">BN1012_Phect2133</name>
</gene>
<evidence type="ECO:0000313" key="15">
    <source>
        <dbReference type="Proteomes" id="UP000032160"/>
    </source>
</evidence>
<proteinExistence type="predicted"/>
<evidence type="ECO:0000256" key="3">
    <source>
        <dbReference type="ARBA" id="ARBA00012438"/>
    </source>
</evidence>
<dbReference type="PROSITE" id="PS50112">
    <property type="entry name" value="PAS"/>
    <property type="match status" value="1"/>
</dbReference>
<evidence type="ECO:0000259" key="13">
    <source>
        <dbReference type="PROSITE" id="PS50112"/>
    </source>
</evidence>
<dbReference type="InterPro" id="IPR003661">
    <property type="entry name" value="HisK_dim/P_dom"/>
</dbReference>
<accession>X5MNR8</accession>
<organism evidence="14 15">
    <name type="scientific">Candidatus Phaeomarinibacter ectocarpi</name>
    <dbReference type="NCBI Taxonomy" id="1458461"/>
    <lineage>
        <taxon>Bacteria</taxon>
        <taxon>Pseudomonadati</taxon>
        <taxon>Pseudomonadota</taxon>
        <taxon>Alphaproteobacteria</taxon>
        <taxon>Hyphomicrobiales</taxon>
        <taxon>Parvibaculaceae</taxon>
        <taxon>Candidatus Phaeomarinibacter</taxon>
    </lineage>
</organism>
<evidence type="ECO:0000256" key="8">
    <source>
        <dbReference type="ARBA" id="ARBA00022840"/>
    </source>
</evidence>
<dbReference type="InterPro" id="IPR013767">
    <property type="entry name" value="PAS_fold"/>
</dbReference>
<dbReference type="PANTHER" id="PTHR42878">
    <property type="entry name" value="TWO-COMPONENT HISTIDINE KINASE"/>
    <property type="match status" value="1"/>
</dbReference>
<evidence type="ECO:0000256" key="5">
    <source>
        <dbReference type="ARBA" id="ARBA00022692"/>
    </source>
</evidence>
<comment type="catalytic activity">
    <reaction evidence="1">
        <text>ATP + protein L-histidine = ADP + protein N-phospho-L-histidine.</text>
        <dbReference type="EC" id="2.7.13.3"/>
    </reaction>
</comment>
<dbReference type="Proteomes" id="UP000032160">
    <property type="component" value="Chromosome I"/>
</dbReference>
<evidence type="ECO:0000256" key="4">
    <source>
        <dbReference type="ARBA" id="ARBA00022679"/>
    </source>
</evidence>
<evidence type="ECO:0000256" key="9">
    <source>
        <dbReference type="ARBA" id="ARBA00022989"/>
    </source>
</evidence>
<dbReference type="Pfam" id="PF00512">
    <property type="entry name" value="HisKA"/>
    <property type="match status" value="1"/>
</dbReference>
<feature type="domain" description="Histidine kinase" evidence="12">
    <location>
        <begin position="315"/>
        <end position="527"/>
    </location>
</feature>
<evidence type="ECO:0000256" key="6">
    <source>
        <dbReference type="ARBA" id="ARBA00022741"/>
    </source>
</evidence>
<dbReference type="KEGG" id="pect:BN1012_Phect2133"/>
<dbReference type="InterPro" id="IPR005467">
    <property type="entry name" value="His_kinase_dom"/>
</dbReference>
<dbReference type="PANTHER" id="PTHR42878:SF7">
    <property type="entry name" value="SENSOR HISTIDINE KINASE GLRK"/>
    <property type="match status" value="1"/>
</dbReference>
<feature type="domain" description="PAS" evidence="13">
    <location>
        <begin position="201"/>
        <end position="239"/>
    </location>
</feature>
<dbReference type="InterPro" id="IPR050351">
    <property type="entry name" value="BphY/WalK/GraS-like"/>
</dbReference>
<dbReference type="Gene3D" id="3.30.565.10">
    <property type="entry name" value="Histidine kinase-like ATPase, C-terminal domain"/>
    <property type="match status" value="1"/>
</dbReference>
<evidence type="ECO:0000256" key="2">
    <source>
        <dbReference type="ARBA" id="ARBA00004141"/>
    </source>
</evidence>
<evidence type="ECO:0000313" key="14">
    <source>
        <dbReference type="EMBL" id="CDO60346.1"/>
    </source>
</evidence>
<keyword evidence="5" id="KW-0812">Transmembrane</keyword>
<dbReference type="SMART" id="SM00388">
    <property type="entry name" value="HisKA"/>
    <property type="match status" value="1"/>
</dbReference>
<dbReference type="CDD" id="cd00082">
    <property type="entry name" value="HisKA"/>
    <property type="match status" value="1"/>
</dbReference>
<keyword evidence="10" id="KW-0902">Two-component regulatory system</keyword>
<dbReference type="SUPFAM" id="SSF55874">
    <property type="entry name" value="ATPase domain of HSP90 chaperone/DNA topoisomerase II/histidine kinase"/>
    <property type="match status" value="1"/>
</dbReference>
<comment type="subcellular location">
    <subcellularLocation>
        <location evidence="2">Membrane</location>
        <topology evidence="2">Multi-pass membrane protein</topology>
    </subcellularLocation>
</comment>
<keyword evidence="8" id="KW-0067">ATP-binding</keyword>
<dbReference type="SUPFAM" id="SSF55785">
    <property type="entry name" value="PYP-like sensor domain (PAS domain)"/>
    <property type="match status" value="1"/>
</dbReference>
<dbReference type="SMART" id="SM00091">
    <property type="entry name" value="PAS"/>
    <property type="match status" value="1"/>
</dbReference>
<dbReference type="HOGENOM" id="CLU_535116_0_0_5"/>
<dbReference type="GO" id="GO:0005524">
    <property type="term" value="F:ATP binding"/>
    <property type="evidence" value="ECO:0007669"/>
    <property type="project" value="UniProtKB-KW"/>
</dbReference>
<dbReference type="STRING" id="1458461.BN1012_Phect2133"/>
<dbReference type="GO" id="GO:0007234">
    <property type="term" value="P:osmosensory signaling via phosphorelay pathway"/>
    <property type="evidence" value="ECO:0007669"/>
    <property type="project" value="TreeGrafter"/>
</dbReference>